<proteinExistence type="predicted"/>
<protein>
    <submittedName>
        <fullName evidence="1">Uncharacterized protein</fullName>
    </submittedName>
</protein>
<dbReference type="RefSeq" id="WP_192009306.1">
    <property type="nucleotide sequence ID" value="NZ_JACYTQ010000002.1"/>
</dbReference>
<evidence type="ECO:0000313" key="2">
    <source>
        <dbReference type="Proteomes" id="UP000647133"/>
    </source>
</evidence>
<accession>A0ABR9AIU0</accession>
<keyword evidence="2" id="KW-1185">Reference proteome</keyword>
<dbReference type="EMBL" id="JACYTQ010000002">
    <property type="protein sequence ID" value="MBD8488439.1"/>
    <property type="molecule type" value="Genomic_DNA"/>
</dbReference>
<dbReference type="Proteomes" id="UP000647133">
    <property type="component" value="Unassembled WGS sequence"/>
</dbReference>
<gene>
    <name evidence="1" type="ORF">IFO69_06735</name>
</gene>
<evidence type="ECO:0000313" key="1">
    <source>
        <dbReference type="EMBL" id="MBD8488439.1"/>
    </source>
</evidence>
<sequence length="99" mass="11714">MIPARKRIREFYRKLDAVDIKINEILIAWDPIGLKEMQGYQENVVIEYARYIPEIRKVMSDKVKLSKLIYEIEGERIGYHYSSDGDKQKCINSIFTLSQ</sequence>
<name>A0ABR9AIU0_9BACT</name>
<organism evidence="1 2">
    <name type="scientific">Echinicola arenosa</name>
    <dbReference type="NCBI Taxonomy" id="2774144"/>
    <lineage>
        <taxon>Bacteria</taxon>
        <taxon>Pseudomonadati</taxon>
        <taxon>Bacteroidota</taxon>
        <taxon>Cytophagia</taxon>
        <taxon>Cytophagales</taxon>
        <taxon>Cyclobacteriaceae</taxon>
        <taxon>Echinicola</taxon>
    </lineage>
</organism>
<comment type="caution">
    <text evidence="1">The sequence shown here is derived from an EMBL/GenBank/DDBJ whole genome shotgun (WGS) entry which is preliminary data.</text>
</comment>
<reference evidence="1 2" key="1">
    <citation type="submission" date="2020-09" db="EMBL/GenBank/DDBJ databases">
        <title>Echinicola sp. CAU 1574 isolated from sand of Sido Beach.</title>
        <authorList>
            <person name="Kim W."/>
        </authorList>
    </citation>
    <scope>NUCLEOTIDE SEQUENCE [LARGE SCALE GENOMIC DNA]</scope>
    <source>
        <strain evidence="1 2">CAU 1574</strain>
    </source>
</reference>